<accession>A0ABW9QS32</accession>
<name>A0ABW9QS32_9ACTN</name>
<evidence type="ECO:0000313" key="1">
    <source>
        <dbReference type="EMBL" id="MST32640.1"/>
    </source>
</evidence>
<dbReference type="InterPro" id="IPR029068">
    <property type="entry name" value="Glyas_Bleomycin-R_OHBP_Dase"/>
</dbReference>
<proteinExistence type="predicted"/>
<reference evidence="1 2" key="1">
    <citation type="submission" date="2019-11" db="EMBL/GenBank/DDBJ databases">
        <title>Acidiferrimicrobium australis gen. nov., sp. nov., an acidophilic and obligately heterotrophic, member of the Actinobacteria that catalyses dissimilatory oxido- reduction of iron isolated from metal-rich acidic water in Chile.</title>
        <authorList>
            <person name="Gonzalez D."/>
            <person name="Huber K."/>
            <person name="Hedrich S."/>
            <person name="Rojas-Villalobos C."/>
            <person name="Quatrini R."/>
            <person name="Dinamarca M.A."/>
            <person name="Schwarz A."/>
            <person name="Canales C."/>
            <person name="Nancucheo I."/>
        </authorList>
    </citation>
    <scope>NUCLEOTIDE SEQUENCE [LARGE SCALE GENOMIC DNA]</scope>
    <source>
        <strain evidence="1 2">USS-CCA1</strain>
    </source>
</reference>
<sequence>MLVRRIDHVQLAMPAGGEDRARAFYTGLRAAGVAVGEDEPLPGYRRVYVDDPFGNRIELLEPASAG</sequence>
<protein>
    <recommendedName>
        <fullName evidence="3">Glyoxalase</fullName>
    </recommendedName>
</protein>
<dbReference type="EMBL" id="WJHE01000350">
    <property type="protein sequence ID" value="MST32640.1"/>
    <property type="molecule type" value="Genomic_DNA"/>
</dbReference>
<organism evidence="1 2">
    <name type="scientific">Acidiferrimicrobium australe</name>
    <dbReference type="NCBI Taxonomy" id="2664430"/>
    <lineage>
        <taxon>Bacteria</taxon>
        <taxon>Bacillati</taxon>
        <taxon>Actinomycetota</taxon>
        <taxon>Acidimicrobiia</taxon>
        <taxon>Acidimicrobiales</taxon>
        <taxon>Acidimicrobiaceae</taxon>
        <taxon>Acidiferrimicrobium</taxon>
    </lineage>
</organism>
<comment type="caution">
    <text evidence="1">The sequence shown here is derived from an EMBL/GenBank/DDBJ whole genome shotgun (WGS) entry which is preliminary data.</text>
</comment>
<dbReference type="Proteomes" id="UP000437736">
    <property type="component" value="Unassembled WGS sequence"/>
</dbReference>
<gene>
    <name evidence="1" type="ORF">GHK86_07890</name>
</gene>
<dbReference type="SUPFAM" id="SSF54593">
    <property type="entry name" value="Glyoxalase/Bleomycin resistance protein/Dihydroxybiphenyl dioxygenase"/>
    <property type="match status" value="1"/>
</dbReference>
<keyword evidence="2" id="KW-1185">Reference proteome</keyword>
<evidence type="ECO:0008006" key="3">
    <source>
        <dbReference type="Google" id="ProtNLM"/>
    </source>
</evidence>
<dbReference type="Gene3D" id="3.10.180.10">
    <property type="entry name" value="2,3-Dihydroxybiphenyl 1,2-Dioxygenase, domain 1"/>
    <property type="match status" value="1"/>
</dbReference>
<evidence type="ECO:0000313" key="2">
    <source>
        <dbReference type="Proteomes" id="UP000437736"/>
    </source>
</evidence>